<name>A0AAN6RIR2_9PLEO</name>
<organism evidence="6 7">
    <name type="scientific">Pseudopithomyces chartarum</name>
    <dbReference type="NCBI Taxonomy" id="1892770"/>
    <lineage>
        <taxon>Eukaryota</taxon>
        <taxon>Fungi</taxon>
        <taxon>Dikarya</taxon>
        <taxon>Ascomycota</taxon>
        <taxon>Pezizomycotina</taxon>
        <taxon>Dothideomycetes</taxon>
        <taxon>Pleosporomycetidae</taxon>
        <taxon>Pleosporales</taxon>
        <taxon>Massarineae</taxon>
        <taxon>Didymosphaeriaceae</taxon>
        <taxon>Pseudopithomyces</taxon>
    </lineage>
</organism>
<dbReference type="SUPFAM" id="SSF52540">
    <property type="entry name" value="P-loop containing nucleoside triphosphate hydrolases"/>
    <property type="match status" value="1"/>
</dbReference>
<dbReference type="PROSITE" id="PS50188">
    <property type="entry name" value="B302_SPRY"/>
    <property type="match status" value="1"/>
</dbReference>
<feature type="repeat" description="ANK" evidence="3">
    <location>
        <begin position="1230"/>
        <end position="1262"/>
    </location>
</feature>
<dbReference type="EMBL" id="WVTA01000004">
    <property type="protein sequence ID" value="KAK3213908.1"/>
    <property type="molecule type" value="Genomic_DNA"/>
</dbReference>
<evidence type="ECO:0000313" key="6">
    <source>
        <dbReference type="EMBL" id="KAK3213908.1"/>
    </source>
</evidence>
<dbReference type="InterPro" id="IPR056884">
    <property type="entry name" value="NPHP3-like_N"/>
</dbReference>
<dbReference type="SMART" id="SM00248">
    <property type="entry name" value="ANK"/>
    <property type="match status" value="12"/>
</dbReference>
<dbReference type="InterPro" id="IPR013320">
    <property type="entry name" value="ConA-like_dom_sf"/>
</dbReference>
<dbReference type="Gene3D" id="2.60.120.920">
    <property type="match status" value="1"/>
</dbReference>
<feature type="compositionally biased region" description="Basic and acidic residues" evidence="4">
    <location>
        <begin position="795"/>
        <end position="831"/>
    </location>
</feature>
<dbReference type="PROSITE" id="PS50088">
    <property type="entry name" value="ANK_REPEAT"/>
    <property type="match status" value="5"/>
</dbReference>
<evidence type="ECO:0000256" key="2">
    <source>
        <dbReference type="ARBA" id="ARBA00023043"/>
    </source>
</evidence>
<evidence type="ECO:0000256" key="1">
    <source>
        <dbReference type="ARBA" id="ARBA00022737"/>
    </source>
</evidence>
<feature type="compositionally biased region" description="Acidic residues" evidence="4">
    <location>
        <begin position="912"/>
        <end position="922"/>
    </location>
</feature>
<evidence type="ECO:0000259" key="5">
    <source>
        <dbReference type="PROSITE" id="PS50188"/>
    </source>
</evidence>
<dbReference type="InterPro" id="IPR044736">
    <property type="entry name" value="Gid1/RanBPM/SPLA_SPRY"/>
</dbReference>
<keyword evidence="1" id="KW-0677">Repeat</keyword>
<evidence type="ECO:0000256" key="3">
    <source>
        <dbReference type="PROSITE-ProRule" id="PRU00023"/>
    </source>
</evidence>
<feature type="compositionally biased region" description="Polar residues" evidence="4">
    <location>
        <begin position="1712"/>
        <end position="1728"/>
    </location>
</feature>
<dbReference type="Pfam" id="PF12796">
    <property type="entry name" value="Ank_2"/>
    <property type="match status" value="3"/>
</dbReference>
<proteinExistence type="predicted"/>
<dbReference type="SUPFAM" id="SSF49899">
    <property type="entry name" value="Concanavalin A-like lectins/glucanases"/>
    <property type="match status" value="1"/>
</dbReference>
<evidence type="ECO:0000256" key="4">
    <source>
        <dbReference type="SAM" id="MobiDB-lite"/>
    </source>
</evidence>
<feature type="repeat" description="ANK" evidence="3">
    <location>
        <begin position="1408"/>
        <end position="1435"/>
    </location>
</feature>
<dbReference type="CDD" id="cd12885">
    <property type="entry name" value="SPRY_RanBP_like"/>
    <property type="match status" value="1"/>
</dbReference>
<dbReference type="Gene3D" id="1.25.40.20">
    <property type="entry name" value="Ankyrin repeat-containing domain"/>
    <property type="match status" value="2"/>
</dbReference>
<dbReference type="PANTHER" id="PTHR24198">
    <property type="entry name" value="ANKYRIN REPEAT AND PROTEIN KINASE DOMAIN-CONTAINING PROTEIN"/>
    <property type="match status" value="1"/>
</dbReference>
<dbReference type="Proteomes" id="UP001280581">
    <property type="component" value="Unassembled WGS sequence"/>
</dbReference>
<reference evidence="6 7" key="1">
    <citation type="submission" date="2021-02" db="EMBL/GenBank/DDBJ databases">
        <title>Genome assembly of Pseudopithomyces chartarum.</title>
        <authorList>
            <person name="Jauregui R."/>
            <person name="Singh J."/>
            <person name="Voisey C."/>
        </authorList>
    </citation>
    <scope>NUCLEOTIDE SEQUENCE [LARGE SCALE GENOMIC DNA]</scope>
    <source>
        <strain evidence="6 7">AGR01</strain>
    </source>
</reference>
<feature type="compositionally biased region" description="Basic and acidic residues" evidence="4">
    <location>
        <begin position="769"/>
        <end position="782"/>
    </location>
</feature>
<dbReference type="PANTHER" id="PTHR24198:SF165">
    <property type="entry name" value="ANKYRIN REPEAT-CONTAINING PROTEIN-RELATED"/>
    <property type="match status" value="1"/>
</dbReference>
<dbReference type="Pfam" id="PF00622">
    <property type="entry name" value="SPRY"/>
    <property type="match status" value="1"/>
</dbReference>
<evidence type="ECO:0000313" key="7">
    <source>
        <dbReference type="Proteomes" id="UP001280581"/>
    </source>
</evidence>
<feature type="compositionally biased region" description="Basic and acidic residues" evidence="4">
    <location>
        <begin position="842"/>
        <end position="851"/>
    </location>
</feature>
<protein>
    <recommendedName>
        <fullName evidence="5">B30.2/SPRY domain-containing protein</fullName>
    </recommendedName>
</protein>
<dbReference type="InterPro" id="IPR001870">
    <property type="entry name" value="B30.2/SPRY"/>
</dbReference>
<feature type="region of interest" description="Disordered" evidence="4">
    <location>
        <begin position="1691"/>
        <end position="1728"/>
    </location>
</feature>
<comment type="caution">
    <text evidence="6">The sequence shown here is derived from an EMBL/GenBank/DDBJ whole genome shotgun (WGS) entry which is preliminary data.</text>
</comment>
<dbReference type="SMART" id="SM00449">
    <property type="entry name" value="SPRY"/>
    <property type="match status" value="1"/>
</dbReference>
<feature type="domain" description="B30.2/SPRY" evidence="5">
    <location>
        <begin position="1447"/>
        <end position="1653"/>
    </location>
</feature>
<accession>A0AAN6RIR2</accession>
<gene>
    <name evidence="6" type="ORF">GRF29_28g1470574</name>
</gene>
<dbReference type="InterPro" id="IPR027417">
    <property type="entry name" value="P-loop_NTPase"/>
</dbReference>
<dbReference type="Gene3D" id="3.40.50.300">
    <property type="entry name" value="P-loop containing nucleotide triphosphate hydrolases"/>
    <property type="match status" value="1"/>
</dbReference>
<dbReference type="Pfam" id="PF24883">
    <property type="entry name" value="NPHP3_N"/>
    <property type="match status" value="1"/>
</dbReference>
<dbReference type="InterPro" id="IPR003877">
    <property type="entry name" value="SPRY_dom"/>
</dbReference>
<sequence length="1728" mass="192900">MAVSKPEDPPNFERMYWEKARKSFKQGRMQGKKDKDDEKKLDDFLKDYTTPQETREVCKSVQEAADDEYSPSIGGILEKIEFAMSIGDVAIKSAPESVGLAWMGIRWCLRSVEDDFTTFRIFGSACSDIIGILISCAVFSRMYGPSRGIEVFEEIHTQVTDRIPMIYAEILDFSFSVKKHMSRSKGGRFVRGLVNYHQASDKYGAKIKSIKDHDMAMAEFARRAHEQLADYYLRTGQETQKEVLSGLDDIRTRVDQLKQTHSHQVQVLVEELSKRKEMTPHDVAVKNFDDNMKELLATSDQKGIYNAKLARRSPPQTCTWIFDQEAFKAWYDSDKSNMLWVSGGGGFGKSILMAATVSELQTRATDQDAIIQYFFCNGGDDATKRTERILKHILSQVYQRVSEEPTETIETSNKLVSTYLKGTKGAKTGQSDKKEDVSFADAFRGIVRLLGKPAYVMVDALDECSDRSKGLLSSLRELVEDPQPVIKVILCSRPDPDIETGLDQIPMIKVEGNNGPDIKLNAETELSKLPGWSANERDLATQRIVEKAGSYFRYVDLAISFLKQPWQRPLRAHLEKLPEGLPAFYEQIIKKTDPAYLDLLKTCLTWTILADGKVHVSEIIDVYSRVYAIEDEDEQQFQEEDEFDDDSELITDGQRDPGGLYITQIRTAGSSLLEVDTESHVIQLRHNTVADHFLNVASPAAVPEEAKSSLAHCEGCSKAENPTHRFSVSEKQGHLSIATTILKHLMNENFRKRYLLPYERIKLKNSYSERPHGFQTDEKIEESQEDGQESANAEKLQDMTVEKEADVHPPEEAGHDSEDGDNAKDSLKEDTEIIQNPPEVGAKSDPEDSKTTDIASADGVESDLEGNVITKDLPEEEAAGNDSNDKQDTQGSEDASEDAAKNNAEGGADSDVASEVDSDAALDDAAQPNDMNAEDDRTRLYRYEVTYCAYHLRRVEELFEPSDRTGPEWEEFEALRIAFFRDTSNSFRSWVNLINQVRNGILSWVDDVQTIHPTHVAAAYGLTSLMHKLIADGADLAQLTDEGYTPLDYAVEYYNGVKADDEKWYNNSLRLFRTLLESKADVNAIPVRTRISSFYRLFWYNPSLEMVQLFLQHGADIFKRGSYWKSSILHVFCASCDKADVLKELLERGAEIEALDSVKETPLHWLMSRFQNEGVPEDIVKILIDAGVNVNAEDEASERPLREICRFNGSVKAAELLINAGADIHDDDITRQTALHTAAEFGFAEVVKLLIEKGAKMGVKDEKGCTPLYKACGAKTDDCALYMIPRAEDIIDQPANNGKTPLRKAAARGHLKIVEAIFEKSDHNLSVLTSEDAKKRTPLHAAAHHGRKDVVEYLLQQGVPAIVEDKKGQTPLRACFEGWSEARSKDYEAVCVLLLDAEKHVKPNAGLLHTAAARGSLPVLSKLMDKGADPLAQDEHGWTSIQIAQHYRHEDAAKALATRRAITGYRPSELKNTLPKLLELSDDKLEITSTPKASQVAASAMAHHPIPAGTSSFYFEITLDASSRVDESTEEPSVGLGLCHYPRKSLRSWFPGWASYPNWGSWAYHGDDGWLASSVPKHTTHIARYGHGDTVGCGIDVHKEAIFFTKNGELLEIERPSRPTYHAYTGVAGRLYPVIGLNTGGVKLSVNFGNDLVSKPFRWEPGNEADNGIAYVAEKEEMFVRRPLRRRTTQNVSITNVSEDATAGAEAPSIARASSTTDLQPVSNQNSA</sequence>
<dbReference type="Pfam" id="PF13637">
    <property type="entry name" value="Ank_4"/>
    <property type="match status" value="1"/>
</dbReference>
<dbReference type="SUPFAM" id="SSF48403">
    <property type="entry name" value="Ankyrin repeat"/>
    <property type="match status" value="2"/>
</dbReference>
<keyword evidence="7" id="KW-1185">Reference proteome</keyword>
<feature type="repeat" description="ANK" evidence="3">
    <location>
        <begin position="1297"/>
        <end position="1321"/>
    </location>
</feature>
<dbReference type="InterPro" id="IPR002110">
    <property type="entry name" value="Ankyrin_rpt"/>
</dbReference>
<feature type="repeat" description="ANK" evidence="3">
    <location>
        <begin position="1158"/>
        <end position="1195"/>
    </location>
</feature>
<keyword evidence="2 3" id="KW-0040">ANK repeat</keyword>
<dbReference type="InterPro" id="IPR043136">
    <property type="entry name" value="B30.2/SPRY_sf"/>
</dbReference>
<dbReference type="InterPro" id="IPR036770">
    <property type="entry name" value="Ankyrin_rpt-contain_sf"/>
</dbReference>
<feature type="repeat" description="ANK" evidence="3">
    <location>
        <begin position="1334"/>
        <end position="1366"/>
    </location>
</feature>
<feature type="region of interest" description="Disordered" evidence="4">
    <location>
        <begin position="769"/>
        <end position="933"/>
    </location>
</feature>
<dbReference type="PROSITE" id="PS50297">
    <property type="entry name" value="ANK_REP_REGION"/>
    <property type="match status" value="3"/>
</dbReference>